<proteinExistence type="predicted"/>
<dbReference type="InterPro" id="IPR020012">
    <property type="entry name" value="LysM_FimV"/>
</dbReference>
<evidence type="ECO:0000256" key="1">
    <source>
        <dbReference type="SAM" id="Coils"/>
    </source>
</evidence>
<gene>
    <name evidence="6" type="ORF">EI547_16580</name>
</gene>
<protein>
    <recommendedName>
        <fullName evidence="5">LysM domain-containing protein</fullName>
    </recommendedName>
</protein>
<dbReference type="InterPro" id="IPR057840">
    <property type="entry name" value="FimV_N"/>
</dbReference>
<feature type="domain" description="LysM" evidence="5">
    <location>
        <begin position="153"/>
        <end position="208"/>
    </location>
</feature>
<dbReference type="EMBL" id="RRZB01000057">
    <property type="protein sequence ID" value="MBE0465052.1"/>
    <property type="molecule type" value="Genomic_DNA"/>
</dbReference>
<dbReference type="PROSITE" id="PS51782">
    <property type="entry name" value="LYSM"/>
    <property type="match status" value="1"/>
</dbReference>
<evidence type="ECO:0000256" key="4">
    <source>
        <dbReference type="SAM" id="SignalP"/>
    </source>
</evidence>
<dbReference type="InterPro" id="IPR018392">
    <property type="entry name" value="LysM"/>
</dbReference>
<keyword evidence="3" id="KW-1133">Transmembrane helix</keyword>
<dbReference type="Proteomes" id="UP001645038">
    <property type="component" value="Unassembled WGS sequence"/>
</dbReference>
<accession>A0ABR9G2C9</accession>
<feature type="compositionally biased region" description="Low complexity" evidence="2">
    <location>
        <begin position="431"/>
        <end position="445"/>
    </location>
</feature>
<dbReference type="Gene3D" id="3.10.350.10">
    <property type="entry name" value="LysM domain"/>
    <property type="match status" value="1"/>
</dbReference>
<feature type="chain" id="PRO_5047406383" description="LysM domain-containing protein" evidence="4">
    <location>
        <begin position="30"/>
        <end position="503"/>
    </location>
</feature>
<keyword evidence="1" id="KW-0175">Coiled coil</keyword>
<evidence type="ECO:0000313" key="6">
    <source>
        <dbReference type="EMBL" id="MBE0465052.1"/>
    </source>
</evidence>
<feature type="coiled-coil region" evidence="1">
    <location>
        <begin position="290"/>
        <end position="324"/>
    </location>
</feature>
<name>A0ABR9G2C9_9GAMM</name>
<keyword evidence="3" id="KW-0472">Membrane</keyword>
<dbReference type="Pfam" id="PF25800">
    <property type="entry name" value="FimV_N"/>
    <property type="match status" value="1"/>
</dbReference>
<dbReference type="InterPro" id="IPR036779">
    <property type="entry name" value="LysM_dom_sf"/>
</dbReference>
<keyword evidence="7" id="KW-1185">Reference proteome</keyword>
<dbReference type="NCBIfam" id="TIGR03505">
    <property type="entry name" value="FimV_core"/>
    <property type="match status" value="1"/>
</dbReference>
<comment type="caution">
    <text evidence="6">The sequence shown here is derived from an EMBL/GenBank/DDBJ whole genome shotgun (WGS) entry which is preliminary data.</text>
</comment>
<keyword evidence="3" id="KW-0812">Transmembrane</keyword>
<feature type="signal peptide" evidence="4">
    <location>
        <begin position="1"/>
        <end position="29"/>
    </location>
</feature>
<feature type="region of interest" description="Disordered" evidence="2">
    <location>
        <begin position="428"/>
        <end position="452"/>
    </location>
</feature>
<keyword evidence="4" id="KW-0732">Signal</keyword>
<feature type="transmembrane region" description="Helical" evidence="3">
    <location>
        <begin position="377"/>
        <end position="398"/>
    </location>
</feature>
<evidence type="ECO:0000313" key="7">
    <source>
        <dbReference type="Proteomes" id="UP001645038"/>
    </source>
</evidence>
<evidence type="ECO:0000256" key="3">
    <source>
        <dbReference type="SAM" id="Phobius"/>
    </source>
</evidence>
<evidence type="ECO:0000256" key="2">
    <source>
        <dbReference type="SAM" id="MobiDB-lite"/>
    </source>
</evidence>
<reference evidence="6 7" key="1">
    <citation type="submission" date="2020-07" db="EMBL/GenBank/DDBJ databases">
        <title>Halophilic bacteria isolated from french cheeses.</title>
        <authorList>
            <person name="Kothe C.I."/>
            <person name="Farah-Kraiem B."/>
            <person name="Renault P."/>
            <person name="Dridi B."/>
        </authorList>
    </citation>
    <scope>NUCLEOTIDE SEQUENCE [LARGE SCALE GENOMIC DNA]</scope>
    <source>
        <strain evidence="6 7">FME20</strain>
    </source>
</reference>
<organism evidence="6 7">
    <name type="scientific">Halomonas colorata</name>
    <dbReference type="NCBI Taxonomy" id="2742615"/>
    <lineage>
        <taxon>Bacteria</taxon>
        <taxon>Pseudomonadati</taxon>
        <taxon>Pseudomonadota</taxon>
        <taxon>Gammaproteobacteria</taxon>
        <taxon>Oceanospirillales</taxon>
        <taxon>Halomonadaceae</taxon>
        <taxon>Halomonas</taxon>
    </lineage>
</organism>
<dbReference type="CDD" id="cd00118">
    <property type="entry name" value="LysM"/>
    <property type="match status" value="1"/>
</dbReference>
<sequence>MPKKTSNTRAALNAAAWLTLTSLSSFAFAIELGPASVSSPLESPLSASLPLLDSGAYPLNELHVQLANEDAFSAAGLEWIPSIQPVSAALEEREGSRHIVLSSQQPVTAPWLDLLLTLDSPEGQLNRTVTLLFDPVGYSPTVSSPATQSSAVAMLDVLPGDTLWRIAERSKPSEVSIQQMMLALVEVNSDIFPAGNINSLRAGQALSVPSVDLALSRSSGAAAQTVRAMVNEGRHAPTSAPVALPEFEAPPTPVGEGNQLDKPLIVASSEGATSNGAGFSEWQVEQNSAIAKLSEQLAQSQTSLLEAQQDREQLHIELNELRHGIGLLQDDIAAAQAALSTPQASSTGTATEGALDRNVQNTGGLLARLERAQWLPIWGLGLLLIGLLLLVVGLGWFFKRRKVLPNDDKQYIEGATLAEPTVFRPTDVASEKAASPSSSGSEENSMQAGGEMVDHKQDAFFTSVARSQAAGLAVPLAAKPLAPSETQWEIEEVAFKPRGRDNS</sequence>
<dbReference type="RefSeq" id="WP_192539493.1">
    <property type="nucleotide sequence ID" value="NZ_JABUZA010000013.1"/>
</dbReference>
<evidence type="ECO:0000259" key="5">
    <source>
        <dbReference type="PROSITE" id="PS51782"/>
    </source>
</evidence>